<dbReference type="Pfam" id="PF01944">
    <property type="entry name" value="SpoIIM"/>
    <property type="match status" value="1"/>
</dbReference>
<dbReference type="EMBL" id="JMIX01000010">
    <property type="protein sequence ID" value="KEO92348.1"/>
    <property type="molecule type" value="Genomic_DNA"/>
</dbReference>
<keyword evidence="1" id="KW-0812">Transmembrane</keyword>
<keyword evidence="3" id="KW-1185">Reference proteome</keyword>
<feature type="transmembrane region" description="Helical" evidence="1">
    <location>
        <begin position="298"/>
        <end position="316"/>
    </location>
</feature>
<comment type="caution">
    <text evidence="2">The sequence shown here is derived from an EMBL/GenBank/DDBJ whole genome shotgun (WGS) entry which is preliminary data.</text>
</comment>
<dbReference type="OrthoDB" id="7699993at2"/>
<dbReference type="PANTHER" id="PTHR35337">
    <property type="entry name" value="SLR1478 PROTEIN"/>
    <property type="match status" value="1"/>
</dbReference>
<accession>A0A074MKE3</accession>
<dbReference type="PATRIC" id="fig|39960.10.peg.585"/>
<sequence>MKAPELGSWFSRKEVEAPADIASATLRSDRFRLEREGDWRRLEAIVARMEKGGLKRVDDEDLLALPTLYRTAASSLSVARETSLDAATLTYLESLVQRAWFQVYGPRLGLFSWLREFLMGGWSRAVREIWLDLSIALFVMVSGAIVGWLLVAQDTEWFYRLVPTGLADNRRPGASREELMDTLGIKDGGEGLSTFAAFLFSNNAGVCILAFALGFAFGIPSLMLLVHNMAMLGAFLWLFASAGLGVEFAAWLSVHGTTELFGILLAGAAGLHIGRSMAFPGTRSLLAAASQSGRRAAVVMVGVVIMMIVAAFLEAFPRQLVGSSAGRFAIGGIFLAFWLAYFFLFRRDGGAEAEP</sequence>
<feature type="transmembrane region" description="Helical" evidence="1">
    <location>
        <begin position="195"/>
        <end position="219"/>
    </location>
</feature>
<feature type="transmembrane region" description="Helical" evidence="1">
    <location>
        <begin position="129"/>
        <end position="151"/>
    </location>
</feature>
<feature type="transmembrane region" description="Helical" evidence="1">
    <location>
        <begin position="328"/>
        <end position="345"/>
    </location>
</feature>
<evidence type="ECO:0000313" key="3">
    <source>
        <dbReference type="Proteomes" id="UP000027866"/>
    </source>
</evidence>
<proteinExistence type="predicted"/>
<feature type="transmembrane region" description="Helical" evidence="1">
    <location>
        <begin position="231"/>
        <end position="254"/>
    </location>
</feature>
<dbReference type="AlphaFoldDB" id="A0A074MKE3"/>
<evidence type="ECO:0000313" key="2">
    <source>
        <dbReference type="EMBL" id="KEO92348.1"/>
    </source>
</evidence>
<dbReference type="InterPro" id="IPR002798">
    <property type="entry name" value="SpoIIM-like"/>
</dbReference>
<keyword evidence="1" id="KW-0472">Membrane</keyword>
<dbReference type="KEGG" id="elq:Ga0102493_111504"/>
<gene>
    <name evidence="2" type="ORF">EH32_00985</name>
</gene>
<dbReference type="RefSeq" id="WP_034905452.1">
    <property type="nucleotide sequence ID" value="NZ_CP017057.1"/>
</dbReference>
<name>A0A074MKE3_9SPHN</name>
<reference evidence="2 3" key="1">
    <citation type="submission" date="2014-04" db="EMBL/GenBank/DDBJ databases">
        <title>A comprehensive comparison of genomes of Erythrobacter spp. Strains.</title>
        <authorList>
            <person name="Zheng Q."/>
        </authorList>
    </citation>
    <scope>NUCLEOTIDE SEQUENCE [LARGE SCALE GENOMIC DNA]</scope>
    <source>
        <strain evidence="2 3">DSM 8509</strain>
    </source>
</reference>
<organism evidence="2 3">
    <name type="scientific">Erythrobacter litoralis</name>
    <dbReference type="NCBI Taxonomy" id="39960"/>
    <lineage>
        <taxon>Bacteria</taxon>
        <taxon>Pseudomonadati</taxon>
        <taxon>Pseudomonadota</taxon>
        <taxon>Alphaproteobacteria</taxon>
        <taxon>Sphingomonadales</taxon>
        <taxon>Erythrobacteraceae</taxon>
        <taxon>Erythrobacter/Porphyrobacter group</taxon>
        <taxon>Erythrobacter</taxon>
    </lineage>
</organism>
<feature type="transmembrane region" description="Helical" evidence="1">
    <location>
        <begin position="260"/>
        <end position="278"/>
    </location>
</feature>
<dbReference type="Proteomes" id="UP000027866">
    <property type="component" value="Unassembled WGS sequence"/>
</dbReference>
<keyword evidence="1" id="KW-1133">Transmembrane helix</keyword>
<protein>
    <submittedName>
        <fullName evidence="2">Membrane protein</fullName>
    </submittedName>
</protein>
<evidence type="ECO:0000256" key="1">
    <source>
        <dbReference type="SAM" id="Phobius"/>
    </source>
</evidence>
<dbReference type="PANTHER" id="PTHR35337:SF1">
    <property type="entry name" value="SLR1478 PROTEIN"/>
    <property type="match status" value="1"/>
</dbReference>